<dbReference type="PRINTS" id="PR00039">
    <property type="entry name" value="HTHLYSR"/>
</dbReference>
<dbReference type="InterPro" id="IPR000847">
    <property type="entry name" value="LysR_HTH_N"/>
</dbReference>
<feature type="compositionally biased region" description="Low complexity" evidence="5">
    <location>
        <begin position="292"/>
        <end position="304"/>
    </location>
</feature>
<protein>
    <submittedName>
        <fullName evidence="7">LysR family transcriptional regulator</fullName>
    </submittedName>
</protein>
<evidence type="ECO:0000256" key="4">
    <source>
        <dbReference type="ARBA" id="ARBA00023163"/>
    </source>
</evidence>
<keyword evidence="3" id="KW-0238">DNA-binding</keyword>
<evidence type="ECO:0000259" key="6">
    <source>
        <dbReference type="PROSITE" id="PS50931"/>
    </source>
</evidence>
<name>A0ABZ1ING1_9ACTN</name>
<feature type="compositionally biased region" description="Basic and acidic residues" evidence="5">
    <location>
        <begin position="314"/>
        <end position="323"/>
    </location>
</feature>
<dbReference type="EMBL" id="CP108125">
    <property type="protein sequence ID" value="WTO81196.1"/>
    <property type="molecule type" value="Genomic_DNA"/>
</dbReference>
<dbReference type="PANTHER" id="PTHR30346:SF0">
    <property type="entry name" value="HCA OPERON TRANSCRIPTIONAL ACTIVATOR HCAR"/>
    <property type="match status" value="1"/>
</dbReference>
<dbReference type="InterPro" id="IPR036388">
    <property type="entry name" value="WH-like_DNA-bd_sf"/>
</dbReference>
<evidence type="ECO:0000256" key="2">
    <source>
        <dbReference type="ARBA" id="ARBA00023015"/>
    </source>
</evidence>
<sequence length="323" mass="34949">MDLDLRKLRYFVAVAEELHYGRAAERLHIAQPVLSRQIRSLEDDLGAEIFDRSRRGTRLTPAGRQLLEDAVPLLASAEALLRRVTTAARDTPSLTVGFMPGITLTPATTAFAERHPGVNVRLLRTSWASQVEVLRDGRADIGVVRLPVGRQGLEVRPLFQEPRVVMLPQGHPLSGRASVTVADLAAEHLLQDPDAVPEWRDVALELRDGPRPEVPVIHQVEEKLELVASGAGICVLPLSTAGFYTRPDVVPVPVRDIGPSEVALAWPATRRSRLVHDFAEAVTETMAATEAMGGAETKGGTETMDATETMGAPGDRDGPGASR</sequence>
<dbReference type="SUPFAM" id="SSF53850">
    <property type="entry name" value="Periplasmic binding protein-like II"/>
    <property type="match status" value="1"/>
</dbReference>
<evidence type="ECO:0000313" key="8">
    <source>
        <dbReference type="Proteomes" id="UP001622690"/>
    </source>
</evidence>
<dbReference type="CDD" id="cd08414">
    <property type="entry name" value="PBP2_LTTR_aromatics_like"/>
    <property type="match status" value="1"/>
</dbReference>
<gene>
    <name evidence="7" type="ORF">OHU27_01700</name>
</gene>
<dbReference type="PROSITE" id="PS50931">
    <property type="entry name" value="HTH_LYSR"/>
    <property type="match status" value="1"/>
</dbReference>
<dbReference type="Pfam" id="PF00126">
    <property type="entry name" value="HTH_1"/>
    <property type="match status" value="1"/>
</dbReference>
<keyword evidence="2" id="KW-0805">Transcription regulation</keyword>
<keyword evidence="8" id="KW-1185">Reference proteome</keyword>
<proteinExistence type="inferred from homology"/>
<dbReference type="Pfam" id="PF03466">
    <property type="entry name" value="LysR_substrate"/>
    <property type="match status" value="1"/>
</dbReference>
<feature type="region of interest" description="Disordered" evidence="5">
    <location>
        <begin position="292"/>
        <end position="323"/>
    </location>
</feature>
<dbReference type="RefSeq" id="WP_406256203.1">
    <property type="nucleotide sequence ID" value="NZ_CP108125.1"/>
</dbReference>
<dbReference type="PANTHER" id="PTHR30346">
    <property type="entry name" value="TRANSCRIPTIONAL DUAL REGULATOR HCAR-RELATED"/>
    <property type="match status" value="1"/>
</dbReference>
<evidence type="ECO:0000313" key="7">
    <source>
        <dbReference type="EMBL" id="WTO81196.1"/>
    </source>
</evidence>
<dbReference type="SUPFAM" id="SSF46785">
    <property type="entry name" value="Winged helix' DNA-binding domain"/>
    <property type="match status" value="1"/>
</dbReference>
<evidence type="ECO:0000256" key="3">
    <source>
        <dbReference type="ARBA" id="ARBA00023125"/>
    </source>
</evidence>
<dbReference type="Proteomes" id="UP001622690">
    <property type="component" value="Chromosome"/>
</dbReference>
<organism evidence="7 8">
    <name type="scientific">Streptomyces nigra</name>
    <dbReference type="NCBI Taxonomy" id="1827580"/>
    <lineage>
        <taxon>Bacteria</taxon>
        <taxon>Bacillati</taxon>
        <taxon>Actinomycetota</taxon>
        <taxon>Actinomycetes</taxon>
        <taxon>Kitasatosporales</taxon>
        <taxon>Streptomycetaceae</taxon>
        <taxon>Streptomyces</taxon>
    </lineage>
</organism>
<feature type="domain" description="HTH lysR-type" evidence="6">
    <location>
        <begin position="3"/>
        <end position="60"/>
    </location>
</feature>
<evidence type="ECO:0000256" key="1">
    <source>
        <dbReference type="ARBA" id="ARBA00009437"/>
    </source>
</evidence>
<accession>A0ABZ1ING1</accession>
<dbReference type="Gene3D" id="3.40.190.10">
    <property type="entry name" value="Periplasmic binding protein-like II"/>
    <property type="match status" value="2"/>
</dbReference>
<keyword evidence="4" id="KW-0804">Transcription</keyword>
<dbReference type="InterPro" id="IPR005119">
    <property type="entry name" value="LysR_subst-bd"/>
</dbReference>
<evidence type="ECO:0000256" key="5">
    <source>
        <dbReference type="SAM" id="MobiDB-lite"/>
    </source>
</evidence>
<comment type="similarity">
    <text evidence="1">Belongs to the LysR transcriptional regulatory family.</text>
</comment>
<reference evidence="7 8" key="1">
    <citation type="submission" date="2022-10" db="EMBL/GenBank/DDBJ databases">
        <title>The complete genomes of actinobacterial strains from the NBC collection.</title>
        <authorList>
            <person name="Joergensen T.S."/>
            <person name="Alvarez Arevalo M."/>
            <person name="Sterndorff E.B."/>
            <person name="Faurdal D."/>
            <person name="Vuksanovic O."/>
            <person name="Mourched A.-S."/>
            <person name="Charusanti P."/>
            <person name="Shaw S."/>
            <person name="Blin K."/>
            <person name="Weber T."/>
        </authorList>
    </citation>
    <scope>NUCLEOTIDE SEQUENCE [LARGE SCALE GENOMIC DNA]</scope>
    <source>
        <strain evidence="7 8">NBC_00206</strain>
    </source>
</reference>
<dbReference type="InterPro" id="IPR036390">
    <property type="entry name" value="WH_DNA-bd_sf"/>
</dbReference>
<dbReference type="Gene3D" id="1.10.10.10">
    <property type="entry name" value="Winged helix-like DNA-binding domain superfamily/Winged helix DNA-binding domain"/>
    <property type="match status" value="1"/>
</dbReference>